<name>A0A9P2G7H5_CLOBO</name>
<comment type="caution">
    <text evidence="1">The sequence shown here is derived from an EMBL/GenBank/DDBJ whole genome shotgun (WGS) entry which is preliminary data.</text>
</comment>
<reference evidence="1 2" key="1">
    <citation type="submission" date="2009-10" db="EMBL/GenBank/DDBJ databases">
        <authorList>
            <person name="Shrivastava S."/>
            <person name="Brinkac L.B."/>
            <person name="Brown J.L."/>
            <person name="Bruce D.B."/>
            <person name="Detter C."/>
            <person name="Green L.D."/>
            <person name="Munk C.A."/>
            <person name="Rogers Y.C."/>
            <person name="Tapia R."/>
            <person name="Saunders E.S."/>
            <person name="Sims D.R."/>
            <person name="Smith L.A."/>
            <person name="Smith T.J."/>
            <person name="Sutton G."/>
            <person name="Brettin T."/>
        </authorList>
    </citation>
    <scope>NUCLEOTIDE SEQUENCE [LARGE SCALE GENOMIC DNA]</scope>
    <source>
        <strain evidence="2">D str. 1873</strain>
    </source>
</reference>
<dbReference type="RefSeq" id="WP_003376142.1">
    <property type="nucleotide sequence ID" value="NZ_ACSJ01000007.1"/>
</dbReference>
<dbReference type="Proteomes" id="UP000006160">
    <property type="component" value="Unassembled WGS sequence"/>
</dbReference>
<keyword evidence="1" id="KW-0449">Lipoprotein</keyword>
<gene>
    <name evidence="1" type="ORF">CLG_B0668</name>
</gene>
<dbReference type="AlphaFoldDB" id="A0A9P2G7H5"/>
<accession>A0A9P2G7H5</accession>
<sequence length="199" mass="22257">MKKLIGIIIILLLIMAGCSSSDRESVKITPSNLIEDNLEKLKPHLSDMITGCVKVDYSGKKKEIGCKYEVWENGKLNKSENIISSSINDKFNGEISVSLRDILNDNMQKSKNMIMTVAVTNGKTVASGMKNIETFDREHSYIINNIKNEIKIKDDKEIAILGITSNGSGKIESSDDIEENAKKVKWGLVVKIYFQNELK</sequence>
<evidence type="ECO:0000313" key="2">
    <source>
        <dbReference type="Proteomes" id="UP000006160"/>
    </source>
</evidence>
<evidence type="ECO:0000313" key="1">
    <source>
        <dbReference type="EMBL" id="EES91380.1"/>
    </source>
</evidence>
<proteinExistence type="predicted"/>
<protein>
    <submittedName>
        <fullName evidence="1">Lipoprotein</fullName>
    </submittedName>
</protein>
<dbReference type="PROSITE" id="PS51257">
    <property type="entry name" value="PROKAR_LIPOPROTEIN"/>
    <property type="match status" value="1"/>
</dbReference>
<dbReference type="EMBL" id="ACSJ01000007">
    <property type="protein sequence ID" value="EES91380.1"/>
    <property type="molecule type" value="Genomic_DNA"/>
</dbReference>
<organism evidence="1 2">
    <name type="scientific">Clostridium botulinum D str. 1873</name>
    <dbReference type="NCBI Taxonomy" id="592027"/>
    <lineage>
        <taxon>Bacteria</taxon>
        <taxon>Bacillati</taxon>
        <taxon>Bacillota</taxon>
        <taxon>Clostridia</taxon>
        <taxon>Eubacteriales</taxon>
        <taxon>Clostridiaceae</taxon>
        <taxon>Clostridium</taxon>
    </lineage>
</organism>